<feature type="non-terminal residue" evidence="2">
    <location>
        <position position="383"/>
    </location>
</feature>
<organism evidence="2 3">
    <name type="scientific">Cymbomonas tetramitiformis</name>
    <dbReference type="NCBI Taxonomy" id="36881"/>
    <lineage>
        <taxon>Eukaryota</taxon>
        <taxon>Viridiplantae</taxon>
        <taxon>Chlorophyta</taxon>
        <taxon>Pyramimonadophyceae</taxon>
        <taxon>Pyramimonadales</taxon>
        <taxon>Pyramimonadaceae</taxon>
        <taxon>Cymbomonas</taxon>
    </lineage>
</organism>
<evidence type="ECO:0000313" key="2">
    <source>
        <dbReference type="EMBL" id="KAK3253329.1"/>
    </source>
</evidence>
<sequence length="383" mass="43817">MSDARPPDDVDDARNDRDSLADVVEFHNFHKELSRTKKRDFTWHVKPTSSAASPDDELRMVVFRCKESDGTTAKDKLVKYAERHRHELCLVYNLNAYAKKKDGQKVAGMKLWTSVRDHATFAHMALLCDFKDKKIDRWYEVLRENHPARFVVAIDISRGLKAKKKVGILRDFIHCAKLVMKHYSVNHPAILDDDGDTKFQKLWRITDASNDEKTNFHLVLTGLGHVTTHHEHAEALTNEIAAELMKRYQHLDEYYGYAENLLGFLDASIYTRWHSMRLPLMVGGKLDPKKKRPFIPVDVNFEKNTITEIPHTYEDGFADAFPDYMASFVTPDEMKVKLDPSPLSYRNPSAAPQGGMSKSSFGRQLTSMKLASTSKKVGGQVFQ</sequence>
<keyword evidence="3" id="KW-1185">Reference proteome</keyword>
<reference evidence="2 3" key="1">
    <citation type="journal article" date="2015" name="Genome Biol. Evol.">
        <title>Comparative Genomics of a Bacterivorous Green Alga Reveals Evolutionary Causalities and Consequences of Phago-Mixotrophic Mode of Nutrition.</title>
        <authorList>
            <person name="Burns J.A."/>
            <person name="Paasch A."/>
            <person name="Narechania A."/>
            <person name="Kim E."/>
        </authorList>
    </citation>
    <scope>NUCLEOTIDE SEQUENCE [LARGE SCALE GENOMIC DNA]</scope>
    <source>
        <strain evidence="2 3">PLY_AMNH</strain>
    </source>
</reference>
<evidence type="ECO:0000256" key="1">
    <source>
        <dbReference type="SAM" id="MobiDB-lite"/>
    </source>
</evidence>
<dbReference type="Proteomes" id="UP001190700">
    <property type="component" value="Unassembled WGS sequence"/>
</dbReference>
<comment type="caution">
    <text evidence="2">The sequence shown here is derived from an EMBL/GenBank/DDBJ whole genome shotgun (WGS) entry which is preliminary data.</text>
</comment>
<accession>A0AAE0F6G6</accession>
<evidence type="ECO:0000313" key="3">
    <source>
        <dbReference type="Proteomes" id="UP001190700"/>
    </source>
</evidence>
<protein>
    <submittedName>
        <fullName evidence="2">Uncharacterized protein</fullName>
    </submittedName>
</protein>
<gene>
    <name evidence="2" type="ORF">CYMTET_37428</name>
</gene>
<dbReference type="AlphaFoldDB" id="A0AAE0F6G6"/>
<dbReference type="EMBL" id="LGRX02024848">
    <property type="protein sequence ID" value="KAK3253329.1"/>
    <property type="molecule type" value="Genomic_DNA"/>
</dbReference>
<feature type="region of interest" description="Disordered" evidence="1">
    <location>
        <begin position="341"/>
        <end position="362"/>
    </location>
</feature>
<proteinExistence type="predicted"/>
<name>A0AAE0F6G6_9CHLO</name>